<keyword evidence="2" id="KW-0812">Transmembrane</keyword>
<sequence length="258" mass="29236">MSFASKLVIIISFVSTTCKLVLHQDQFNQSYTHNNDIIEKFSIRLVGSEISGIGNVQIRKNHDEWKWVCDDGWNKKSADIVCSMMGYSGSLTPTNSTYFDVSENDAITDFGLDDIYCNGTEKNILLCYHKGWNSHDCNMNEIAGVYCNVNNEKLTNLPSNEYLQNIFDDNFTQKQNIYFDEVKLQIKAIKLNKNSENIGIVEVELNNGKTGIICGDEWTMNEANLVCRYLNMGMAGKILRGITYIENCFIGNALIILL</sequence>
<accession>A0A177B8S1</accession>
<evidence type="ECO:0000259" key="11">
    <source>
        <dbReference type="PROSITE" id="PS50287"/>
    </source>
</evidence>
<dbReference type="GO" id="GO:0016020">
    <property type="term" value="C:membrane"/>
    <property type="evidence" value="ECO:0007669"/>
    <property type="project" value="UniProtKB-SubCell"/>
</dbReference>
<keyword evidence="3 10" id="KW-0732">Signal</keyword>
<evidence type="ECO:0000256" key="5">
    <source>
        <dbReference type="ARBA" id="ARBA00022989"/>
    </source>
</evidence>
<feature type="domain" description="SRCR" evidence="11">
    <location>
        <begin position="43"/>
        <end position="148"/>
    </location>
</feature>
<feature type="domain" description="SRCR" evidence="11">
    <location>
        <begin position="189"/>
        <end position="233"/>
    </location>
</feature>
<dbReference type="PANTHER" id="PTHR48071:SF28">
    <property type="entry name" value="SRCR DOMAIN-CONTAINING PROTEIN"/>
    <property type="match status" value="1"/>
</dbReference>
<gene>
    <name evidence="12" type="ORF">A3Q56_01535</name>
</gene>
<evidence type="ECO:0000256" key="9">
    <source>
        <dbReference type="PROSITE-ProRule" id="PRU00196"/>
    </source>
</evidence>
<dbReference type="OrthoDB" id="422749at2759"/>
<keyword evidence="7 9" id="KW-1015">Disulfide bond</keyword>
<evidence type="ECO:0000256" key="10">
    <source>
        <dbReference type="SAM" id="SignalP"/>
    </source>
</evidence>
<evidence type="ECO:0000256" key="6">
    <source>
        <dbReference type="ARBA" id="ARBA00023136"/>
    </source>
</evidence>
<evidence type="ECO:0000256" key="3">
    <source>
        <dbReference type="ARBA" id="ARBA00022729"/>
    </source>
</evidence>
<dbReference type="PROSITE" id="PS50287">
    <property type="entry name" value="SRCR_2"/>
    <property type="match status" value="2"/>
</dbReference>
<feature type="disulfide bond" evidence="9">
    <location>
        <begin position="117"/>
        <end position="127"/>
    </location>
</feature>
<dbReference type="Gene3D" id="3.10.250.10">
    <property type="entry name" value="SRCR-like domain"/>
    <property type="match status" value="2"/>
</dbReference>
<reference evidence="12 13" key="1">
    <citation type="submission" date="2016-04" db="EMBL/GenBank/DDBJ databases">
        <title>The genome of Intoshia linei affirms orthonectids as highly simplified spiralians.</title>
        <authorList>
            <person name="Mikhailov K.V."/>
            <person name="Slusarev G.S."/>
            <person name="Nikitin M.A."/>
            <person name="Logacheva M.D."/>
            <person name="Penin A."/>
            <person name="Aleoshin V."/>
            <person name="Panchin Y.V."/>
        </authorList>
    </citation>
    <scope>NUCLEOTIDE SEQUENCE [LARGE SCALE GENOMIC DNA]</scope>
    <source>
        <strain evidence="12">Intl2013</strain>
        <tissue evidence="12">Whole animal</tissue>
    </source>
</reference>
<dbReference type="FunFam" id="3.10.250.10:FF:000016">
    <property type="entry name" value="Scavenger receptor cysteine-rich protein type 12"/>
    <property type="match status" value="1"/>
</dbReference>
<dbReference type="PRINTS" id="PR00258">
    <property type="entry name" value="SPERACTRCPTR"/>
</dbReference>
<comment type="caution">
    <text evidence="12">The sequence shown here is derived from an EMBL/GenBank/DDBJ whole genome shotgun (WGS) entry which is preliminary data.</text>
</comment>
<comment type="subcellular location">
    <subcellularLocation>
        <location evidence="1">Membrane</location>
        <topology evidence="1">Single-pass membrane protein</topology>
    </subcellularLocation>
</comment>
<comment type="caution">
    <text evidence="9">Lacks conserved residue(s) required for the propagation of feature annotation.</text>
</comment>
<keyword evidence="13" id="KW-1185">Reference proteome</keyword>
<keyword evidence="6" id="KW-0472">Membrane</keyword>
<evidence type="ECO:0000256" key="8">
    <source>
        <dbReference type="ARBA" id="ARBA00023180"/>
    </source>
</evidence>
<proteinExistence type="predicted"/>
<dbReference type="SUPFAM" id="SSF56487">
    <property type="entry name" value="SRCR-like"/>
    <property type="match status" value="2"/>
</dbReference>
<dbReference type="Proteomes" id="UP000078046">
    <property type="component" value="Unassembled WGS sequence"/>
</dbReference>
<name>A0A177B8S1_9BILA</name>
<feature type="signal peptide" evidence="10">
    <location>
        <begin position="1"/>
        <end position="19"/>
    </location>
</feature>
<evidence type="ECO:0000313" key="13">
    <source>
        <dbReference type="Proteomes" id="UP000078046"/>
    </source>
</evidence>
<evidence type="ECO:0000256" key="2">
    <source>
        <dbReference type="ARBA" id="ARBA00022692"/>
    </source>
</evidence>
<dbReference type="InterPro" id="IPR001190">
    <property type="entry name" value="SRCR"/>
</dbReference>
<evidence type="ECO:0000313" key="12">
    <source>
        <dbReference type="EMBL" id="OAF70688.1"/>
    </source>
</evidence>
<dbReference type="PANTHER" id="PTHR48071">
    <property type="entry name" value="SRCR DOMAIN-CONTAINING PROTEIN"/>
    <property type="match status" value="1"/>
</dbReference>
<evidence type="ECO:0000256" key="7">
    <source>
        <dbReference type="ARBA" id="ARBA00023157"/>
    </source>
</evidence>
<dbReference type="AlphaFoldDB" id="A0A177B8S1"/>
<evidence type="ECO:0000256" key="4">
    <source>
        <dbReference type="ARBA" id="ARBA00022737"/>
    </source>
</evidence>
<keyword evidence="4" id="KW-0677">Repeat</keyword>
<keyword evidence="8" id="KW-0325">Glycoprotein</keyword>
<dbReference type="SMART" id="SM00202">
    <property type="entry name" value="SR"/>
    <property type="match status" value="1"/>
</dbReference>
<protein>
    <recommendedName>
        <fullName evidence="11">SRCR domain-containing protein</fullName>
    </recommendedName>
</protein>
<dbReference type="InterPro" id="IPR036772">
    <property type="entry name" value="SRCR-like_dom_sf"/>
</dbReference>
<keyword evidence="5" id="KW-1133">Transmembrane helix</keyword>
<feature type="chain" id="PRO_5008056895" description="SRCR domain-containing protein" evidence="10">
    <location>
        <begin position="20"/>
        <end position="258"/>
    </location>
</feature>
<dbReference type="Pfam" id="PF00530">
    <property type="entry name" value="SRCR"/>
    <property type="match status" value="2"/>
</dbReference>
<dbReference type="EMBL" id="LWCA01000121">
    <property type="protein sequence ID" value="OAF70688.1"/>
    <property type="molecule type" value="Genomic_DNA"/>
</dbReference>
<organism evidence="12 13">
    <name type="scientific">Intoshia linei</name>
    <dbReference type="NCBI Taxonomy" id="1819745"/>
    <lineage>
        <taxon>Eukaryota</taxon>
        <taxon>Metazoa</taxon>
        <taxon>Spiralia</taxon>
        <taxon>Lophotrochozoa</taxon>
        <taxon>Mesozoa</taxon>
        <taxon>Orthonectida</taxon>
        <taxon>Rhopaluridae</taxon>
        <taxon>Intoshia</taxon>
    </lineage>
</organism>
<evidence type="ECO:0000256" key="1">
    <source>
        <dbReference type="ARBA" id="ARBA00004167"/>
    </source>
</evidence>